<gene>
    <name evidence="5" type="ORF">BD324DRAFT_617093</name>
</gene>
<dbReference type="Pfam" id="PF00135">
    <property type="entry name" value="COesterase"/>
    <property type="match status" value="1"/>
</dbReference>
<comment type="caution">
    <text evidence="5">The sequence shown here is derived from an EMBL/GenBank/DDBJ whole genome shotgun (WGS) entry which is preliminary data.</text>
</comment>
<organism evidence="5 6">
    <name type="scientific">Kockovaella imperatae</name>
    <dbReference type="NCBI Taxonomy" id="4999"/>
    <lineage>
        <taxon>Eukaryota</taxon>
        <taxon>Fungi</taxon>
        <taxon>Dikarya</taxon>
        <taxon>Basidiomycota</taxon>
        <taxon>Agaricomycotina</taxon>
        <taxon>Tremellomycetes</taxon>
        <taxon>Tremellales</taxon>
        <taxon>Cuniculitremaceae</taxon>
        <taxon>Kockovaella</taxon>
    </lineage>
</organism>
<dbReference type="RefSeq" id="XP_021874041.1">
    <property type="nucleotide sequence ID" value="XM_022014877.1"/>
</dbReference>
<feature type="chain" id="PRO_5011825318" description="Carboxylic ester hydrolase" evidence="3">
    <location>
        <begin position="23"/>
        <end position="550"/>
    </location>
</feature>
<evidence type="ECO:0000256" key="2">
    <source>
        <dbReference type="ARBA" id="ARBA00022801"/>
    </source>
</evidence>
<sequence length="550" mass="60138">MVLKHVIAVSAALLCRLNLCSGREQPAVTYYPSSPNTPSVTVYGSKQSADIDLFFGIPFAKPPLGDLRFQAPQPPDALPSSINQTGYRPGCMSSGSDVSEDCLYLSVWRPNKCTGTDALPVFVWLYGGSFIEGSAGAFNFTDFLETAIERSQPMIIVTPNYRLGPFGFGCGQEYLSHNASNSGLKDVVAALNWVQENIKSFGGDPNRVTLGGQSAGGVAASLMTLIKDPPKLNGIVLNSGYPSANPLAPTTEGFPELYPALLDATNCTNSNDTFQCLRAIDAVILQNATNQLREEPRFALGFPWNPNVDYDLIPDRPSYLLSQGKFARIPILAGDDLDEGTIFVQTDTNSTQGVVNQIEWLEPVNPSQASVDTLLELYSNVPALGCPYGTGNQTFGLNPQYKRIASMYGDLAFQHARRWMLEQMNANDWCQTWTWLWDASPHPGTRTGISHTFDAQYFLGQVDERDSGPAGVAISSLALEYWLNFIHYADPNGQCPGEITYWPKYQEGGASANMLLFSGGNTTFNASVIQDDYRKEQIAYINAHLIDFNS</sequence>
<evidence type="ECO:0000313" key="5">
    <source>
        <dbReference type="EMBL" id="ORX40256.1"/>
    </source>
</evidence>
<name>A0A1Y1US12_9TREE</name>
<dbReference type="InterPro" id="IPR019826">
    <property type="entry name" value="Carboxylesterase_B_AS"/>
</dbReference>
<dbReference type="Gene3D" id="3.40.50.1820">
    <property type="entry name" value="alpha/beta hydrolase"/>
    <property type="match status" value="1"/>
</dbReference>
<dbReference type="SUPFAM" id="SSF53474">
    <property type="entry name" value="alpha/beta-Hydrolases"/>
    <property type="match status" value="1"/>
</dbReference>
<protein>
    <recommendedName>
        <fullName evidence="3">Carboxylic ester hydrolase</fullName>
        <ecNumber evidence="3">3.1.1.-</ecNumber>
    </recommendedName>
</protein>
<keyword evidence="3" id="KW-0732">Signal</keyword>
<evidence type="ECO:0000256" key="3">
    <source>
        <dbReference type="RuleBase" id="RU361235"/>
    </source>
</evidence>
<dbReference type="GeneID" id="33556685"/>
<dbReference type="OrthoDB" id="408631at2759"/>
<keyword evidence="6" id="KW-1185">Reference proteome</keyword>
<reference evidence="5 6" key="1">
    <citation type="submission" date="2017-03" db="EMBL/GenBank/DDBJ databases">
        <title>Widespread Adenine N6-methylation of Active Genes in Fungi.</title>
        <authorList>
            <consortium name="DOE Joint Genome Institute"/>
            <person name="Mondo S.J."/>
            <person name="Dannebaum R.O."/>
            <person name="Kuo R.C."/>
            <person name="Louie K.B."/>
            <person name="Bewick A.J."/>
            <person name="Labutti K."/>
            <person name="Haridas S."/>
            <person name="Kuo A."/>
            <person name="Salamov A."/>
            <person name="Ahrendt S.R."/>
            <person name="Lau R."/>
            <person name="Bowen B.P."/>
            <person name="Lipzen A."/>
            <person name="Sullivan W."/>
            <person name="Andreopoulos W.B."/>
            <person name="Clum A."/>
            <person name="Lindquist E."/>
            <person name="Daum C."/>
            <person name="Northen T.R."/>
            <person name="Ramamoorthy G."/>
            <person name="Schmitz R.J."/>
            <person name="Gryganskyi A."/>
            <person name="Culley D."/>
            <person name="Magnuson J."/>
            <person name="James T.Y."/>
            <person name="O'Malley M.A."/>
            <person name="Stajich J.E."/>
            <person name="Spatafora J.W."/>
            <person name="Visel A."/>
            <person name="Grigoriev I.V."/>
        </authorList>
    </citation>
    <scope>NUCLEOTIDE SEQUENCE [LARGE SCALE GENOMIC DNA]</scope>
    <source>
        <strain evidence="5 6">NRRL Y-17943</strain>
    </source>
</reference>
<dbReference type="PROSITE" id="PS00122">
    <property type="entry name" value="CARBOXYLESTERASE_B_1"/>
    <property type="match status" value="1"/>
</dbReference>
<dbReference type="InParanoid" id="A0A1Y1US12"/>
<evidence type="ECO:0000313" key="6">
    <source>
        <dbReference type="Proteomes" id="UP000193218"/>
    </source>
</evidence>
<feature type="domain" description="Carboxylesterase type B" evidence="4">
    <location>
        <begin position="46"/>
        <end position="508"/>
    </location>
</feature>
<dbReference type="PROSITE" id="PS00941">
    <property type="entry name" value="CARBOXYLESTERASE_B_2"/>
    <property type="match status" value="1"/>
</dbReference>
<dbReference type="InterPro" id="IPR002018">
    <property type="entry name" value="CarbesteraseB"/>
</dbReference>
<dbReference type="InterPro" id="IPR050309">
    <property type="entry name" value="Type-B_Carboxylest/Lipase"/>
</dbReference>
<dbReference type="InterPro" id="IPR029058">
    <property type="entry name" value="AB_hydrolase_fold"/>
</dbReference>
<evidence type="ECO:0000256" key="1">
    <source>
        <dbReference type="ARBA" id="ARBA00005964"/>
    </source>
</evidence>
<keyword evidence="2 3" id="KW-0378">Hydrolase</keyword>
<feature type="signal peptide" evidence="3">
    <location>
        <begin position="1"/>
        <end position="22"/>
    </location>
</feature>
<dbReference type="GO" id="GO:0016787">
    <property type="term" value="F:hydrolase activity"/>
    <property type="evidence" value="ECO:0007669"/>
    <property type="project" value="UniProtKB-KW"/>
</dbReference>
<accession>A0A1Y1US12</accession>
<evidence type="ECO:0000259" key="4">
    <source>
        <dbReference type="Pfam" id="PF00135"/>
    </source>
</evidence>
<dbReference type="Proteomes" id="UP000193218">
    <property type="component" value="Unassembled WGS sequence"/>
</dbReference>
<dbReference type="PANTHER" id="PTHR11559">
    <property type="entry name" value="CARBOXYLESTERASE"/>
    <property type="match status" value="1"/>
</dbReference>
<dbReference type="EC" id="3.1.1.-" evidence="3"/>
<dbReference type="InterPro" id="IPR019819">
    <property type="entry name" value="Carboxylesterase_B_CS"/>
</dbReference>
<dbReference type="EMBL" id="NBSH01000002">
    <property type="protein sequence ID" value="ORX40256.1"/>
    <property type="molecule type" value="Genomic_DNA"/>
</dbReference>
<comment type="similarity">
    <text evidence="1 3">Belongs to the type-B carboxylesterase/lipase family.</text>
</comment>
<dbReference type="STRING" id="4999.A0A1Y1US12"/>
<dbReference type="AlphaFoldDB" id="A0A1Y1US12"/>
<proteinExistence type="inferred from homology"/>